<comment type="catalytic activity">
    <reaction evidence="16 21">
        <text>L-leucine + 2-oxoglutarate = 4-methyl-2-oxopentanoate + L-glutamate</text>
        <dbReference type="Rhea" id="RHEA:18321"/>
        <dbReference type="ChEBI" id="CHEBI:16810"/>
        <dbReference type="ChEBI" id="CHEBI:17865"/>
        <dbReference type="ChEBI" id="CHEBI:29985"/>
        <dbReference type="ChEBI" id="CHEBI:57427"/>
        <dbReference type="EC" id="2.6.1.42"/>
    </reaction>
</comment>
<comment type="function">
    <text evidence="2 21">Acts on leucine, isoleucine and valine.</text>
</comment>
<proteinExistence type="inferred from homology"/>
<evidence type="ECO:0000256" key="7">
    <source>
        <dbReference type="ARBA" id="ARBA00022576"/>
    </source>
</evidence>
<dbReference type="Proteomes" id="UP000569732">
    <property type="component" value="Unassembled WGS sequence"/>
</dbReference>
<comment type="catalytic activity">
    <reaction evidence="17">
        <text>4-amino-4-deoxychorismate = 4-aminobenzoate + pyruvate + H(+)</text>
        <dbReference type="Rhea" id="RHEA:16201"/>
        <dbReference type="ChEBI" id="CHEBI:15361"/>
        <dbReference type="ChEBI" id="CHEBI:15378"/>
        <dbReference type="ChEBI" id="CHEBI:17836"/>
        <dbReference type="ChEBI" id="CHEBI:58406"/>
        <dbReference type="EC" id="4.1.3.38"/>
    </reaction>
</comment>
<dbReference type="CDD" id="cd00449">
    <property type="entry name" value="PLPDE_IV"/>
    <property type="match status" value="1"/>
</dbReference>
<gene>
    <name evidence="21" type="primary">ilvE</name>
    <name evidence="22" type="ORF">H0A36_23015</name>
</gene>
<comment type="catalytic activity">
    <reaction evidence="15 21">
        <text>L-isoleucine + 2-oxoglutarate = (S)-3-methyl-2-oxopentanoate + L-glutamate</text>
        <dbReference type="Rhea" id="RHEA:24801"/>
        <dbReference type="ChEBI" id="CHEBI:16810"/>
        <dbReference type="ChEBI" id="CHEBI:29985"/>
        <dbReference type="ChEBI" id="CHEBI:35146"/>
        <dbReference type="ChEBI" id="CHEBI:58045"/>
        <dbReference type="EC" id="2.6.1.42"/>
    </reaction>
</comment>
<dbReference type="SUPFAM" id="SSF56752">
    <property type="entry name" value="D-aminoacid aminotransferase-like PLP-dependent enzymes"/>
    <property type="match status" value="1"/>
</dbReference>
<reference evidence="22 23" key="1">
    <citation type="submission" date="2020-07" db="EMBL/GenBank/DDBJ databases">
        <title>Endozoicomonas sp. nov., isolated from sediment.</title>
        <authorList>
            <person name="Gu T."/>
        </authorList>
    </citation>
    <scope>NUCLEOTIDE SEQUENCE [LARGE SCALE GENOMIC DNA]</scope>
    <source>
        <strain evidence="22 23">SM1973</strain>
    </source>
</reference>
<evidence type="ECO:0000256" key="15">
    <source>
        <dbReference type="ARBA" id="ARBA00048798"/>
    </source>
</evidence>
<evidence type="ECO:0000256" key="3">
    <source>
        <dbReference type="ARBA" id="ARBA00004824"/>
    </source>
</evidence>
<evidence type="ECO:0000256" key="11">
    <source>
        <dbReference type="ARBA" id="ARBA00022909"/>
    </source>
</evidence>
<evidence type="ECO:0000256" key="9">
    <source>
        <dbReference type="ARBA" id="ARBA00022679"/>
    </source>
</evidence>
<sequence length="317" mass="35029">MSALIHDTSAPKASWIVYSDGDFKKLDEVNFYTNNQALNYGTGVFEGIRAYWSSSSSQLNLFRVEEHYVRLIESAKALKIDLGLTINDLVEITIELIKINNFKQDIYIRPMALKKSLMPGEKFGVKLSGVSSTLCINAMPMGQYVNSLGINCLLSSWQRVSKEAIPSYAKITGLYVNSALAYEEAREEGFDDAIMLNSQGDCTEATTSNVFIVSNDTVKTPPPSAGLLNGITRQSVFELCSYLGISCIESNLNKQDLLAADECFLTGTGVEILPVIGLNQKKFGDSAGRMTTKISELYDDIKKNRVSSFSHWITPVY</sequence>
<comment type="cofactor">
    <cofactor evidence="1 20">
        <name>pyridoxal 5'-phosphate</name>
        <dbReference type="ChEBI" id="CHEBI:597326"/>
    </cofactor>
</comment>
<evidence type="ECO:0000256" key="14">
    <source>
        <dbReference type="ARBA" id="ARBA00048212"/>
    </source>
</evidence>
<evidence type="ECO:0000256" key="1">
    <source>
        <dbReference type="ARBA" id="ARBA00001933"/>
    </source>
</evidence>
<keyword evidence="11" id="KW-0289">Folate biosynthesis</keyword>
<comment type="caution">
    <text evidence="22">The sequence shown here is derived from an EMBL/GenBank/DDBJ whole genome shotgun (WGS) entry which is preliminary data.</text>
</comment>
<evidence type="ECO:0000256" key="10">
    <source>
        <dbReference type="ARBA" id="ARBA00022898"/>
    </source>
</evidence>
<evidence type="ECO:0000256" key="5">
    <source>
        <dbReference type="ARBA" id="ARBA00005072"/>
    </source>
</evidence>
<name>A0A853IIH0_9GAMM</name>
<evidence type="ECO:0000256" key="2">
    <source>
        <dbReference type="ARBA" id="ARBA00003109"/>
    </source>
</evidence>
<dbReference type="PANTHER" id="PTHR42743:SF4">
    <property type="entry name" value="BRANCHED-CHAIN-AMINO-ACID AMINOTRANSFERASE-RELATED"/>
    <property type="match status" value="1"/>
</dbReference>
<evidence type="ECO:0000256" key="17">
    <source>
        <dbReference type="ARBA" id="ARBA00049529"/>
    </source>
</evidence>
<dbReference type="NCBIfam" id="NF005146">
    <property type="entry name" value="PRK06606.1"/>
    <property type="match status" value="1"/>
</dbReference>
<organism evidence="22 23">
    <name type="scientific">Spartinivicinus marinus</name>
    <dbReference type="NCBI Taxonomy" id="2994442"/>
    <lineage>
        <taxon>Bacteria</taxon>
        <taxon>Pseudomonadati</taxon>
        <taxon>Pseudomonadota</taxon>
        <taxon>Gammaproteobacteria</taxon>
        <taxon>Oceanospirillales</taxon>
        <taxon>Zooshikellaceae</taxon>
        <taxon>Spartinivicinus</taxon>
    </lineage>
</organism>
<evidence type="ECO:0000256" key="6">
    <source>
        <dbReference type="ARBA" id="ARBA00009320"/>
    </source>
</evidence>
<dbReference type="FunFam" id="3.20.10.10:FF:000002">
    <property type="entry name" value="D-alanine aminotransferase"/>
    <property type="match status" value="1"/>
</dbReference>
<comment type="function">
    <text evidence="18">Involved in the biosynthesis of p-aminobenzoate (PABA), a precursor of tetrahydrofolate. Converts 4-amino-4-deoxychorismate into 4-aminobenzoate (PABA) and pyruvate.</text>
</comment>
<dbReference type="InterPro" id="IPR043132">
    <property type="entry name" value="BCAT-like_C"/>
</dbReference>
<dbReference type="UniPathway" id="UPA00049">
    <property type="reaction ID" value="UER00062"/>
</dbReference>
<dbReference type="InterPro" id="IPR036038">
    <property type="entry name" value="Aminotransferase-like"/>
</dbReference>
<evidence type="ECO:0000256" key="13">
    <source>
        <dbReference type="ARBA" id="ARBA00035633"/>
    </source>
</evidence>
<comment type="pathway">
    <text evidence="5 21">Amino-acid biosynthesis; L-leucine biosynthesis; L-leucine from 3-methyl-2-oxobutanoate: step 4/4.</text>
</comment>
<dbReference type="GO" id="GO:0009098">
    <property type="term" value="P:L-leucine biosynthetic process"/>
    <property type="evidence" value="ECO:0007669"/>
    <property type="project" value="UniProtKB-UniPathway"/>
</dbReference>
<evidence type="ECO:0000256" key="19">
    <source>
        <dbReference type="RuleBase" id="RU004106"/>
    </source>
</evidence>
<dbReference type="Gene3D" id="3.20.10.10">
    <property type="entry name" value="D-amino Acid Aminotransferase, subunit A, domain 2"/>
    <property type="match status" value="1"/>
</dbReference>
<evidence type="ECO:0000256" key="4">
    <source>
        <dbReference type="ARBA" id="ARBA00004931"/>
    </source>
</evidence>
<evidence type="ECO:0000256" key="12">
    <source>
        <dbReference type="ARBA" id="ARBA00023304"/>
    </source>
</evidence>
<evidence type="ECO:0000313" key="23">
    <source>
        <dbReference type="Proteomes" id="UP000569732"/>
    </source>
</evidence>
<evidence type="ECO:0000256" key="16">
    <source>
        <dbReference type="ARBA" id="ARBA00049229"/>
    </source>
</evidence>
<dbReference type="InterPro" id="IPR001544">
    <property type="entry name" value="Aminotrans_IV"/>
</dbReference>
<accession>A0A853IIH0</accession>
<protein>
    <recommendedName>
        <fullName evidence="21">Branched-chain-amino-acid aminotransferase</fullName>
        <shortName evidence="21">BCAT</shortName>
        <ecNumber evidence="21">2.6.1.42</ecNumber>
    </recommendedName>
</protein>
<dbReference type="PROSITE" id="PS00770">
    <property type="entry name" value="AA_TRANSFER_CLASS_4"/>
    <property type="match status" value="1"/>
</dbReference>
<dbReference type="UniPathway" id="UPA00048">
    <property type="reaction ID" value="UER00073"/>
</dbReference>
<dbReference type="NCBIfam" id="TIGR01122">
    <property type="entry name" value="ilvE_I"/>
    <property type="match status" value="1"/>
</dbReference>
<comment type="catalytic activity">
    <reaction evidence="14 21">
        <text>L-valine + 2-oxoglutarate = 3-methyl-2-oxobutanoate + L-glutamate</text>
        <dbReference type="Rhea" id="RHEA:24813"/>
        <dbReference type="ChEBI" id="CHEBI:11851"/>
        <dbReference type="ChEBI" id="CHEBI:16810"/>
        <dbReference type="ChEBI" id="CHEBI:29985"/>
        <dbReference type="ChEBI" id="CHEBI:57762"/>
        <dbReference type="EC" id="2.6.1.42"/>
    </reaction>
</comment>
<dbReference type="UniPathway" id="UPA00047">
    <property type="reaction ID" value="UER00058"/>
</dbReference>
<dbReference type="PANTHER" id="PTHR42743">
    <property type="entry name" value="AMINO-ACID AMINOTRANSFERASE"/>
    <property type="match status" value="1"/>
</dbReference>
<dbReference type="GO" id="GO:0046656">
    <property type="term" value="P:folic acid biosynthetic process"/>
    <property type="evidence" value="ECO:0007669"/>
    <property type="project" value="UniProtKB-KW"/>
</dbReference>
<dbReference type="GO" id="GO:0009099">
    <property type="term" value="P:L-valine biosynthetic process"/>
    <property type="evidence" value="ECO:0007669"/>
    <property type="project" value="UniProtKB-UniPathway"/>
</dbReference>
<keyword evidence="7 21" id="KW-0032">Aminotransferase</keyword>
<dbReference type="InterPro" id="IPR018300">
    <property type="entry name" value="Aminotrans_IV_CS"/>
</dbReference>
<dbReference type="Pfam" id="PF01063">
    <property type="entry name" value="Aminotran_4"/>
    <property type="match status" value="1"/>
</dbReference>
<evidence type="ECO:0000256" key="20">
    <source>
        <dbReference type="RuleBase" id="RU004516"/>
    </source>
</evidence>
<comment type="pathway">
    <text evidence="4 21">Amino-acid biosynthesis; L-valine biosynthesis; L-valine from pyruvate: step 4/4.</text>
</comment>
<keyword evidence="10 20" id="KW-0663">Pyridoxal phosphate</keyword>
<dbReference type="EC" id="2.6.1.42" evidence="21"/>
<dbReference type="InterPro" id="IPR005785">
    <property type="entry name" value="B_amino_transI"/>
</dbReference>
<dbReference type="RefSeq" id="WP_180570894.1">
    <property type="nucleotide sequence ID" value="NZ_JACCKB010000053.1"/>
</dbReference>
<dbReference type="GO" id="GO:0008696">
    <property type="term" value="F:4-amino-4-deoxychorismate lyase activity"/>
    <property type="evidence" value="ECO:0007669"/>
    <property type="project" value="UniProtKB-EC"/>
</dbReference>
<comment type="pathway">
    <text evidence="3 21">Amino-acid biosynthesis; L-isoleucine biosynthesis; L-isoleucine from 2-oxobutanoate: step 4/4.</text>
</comment>
<dbReference type="EMBL" id="JACCKB010000053">
    <property type="protein sequence ID" value="NYZ68895.1"/>
    <property type="molecule type" value="Genomic_DNA"/>
</dbReference>
<comment type="similarity">
    <text evidence="6 19">Belongs to the class-IV pyridoxal-phosphate-dependent aminotransferase family.</text>
</comment>
<dbReference type="InterPro" id="IPR043131">
    <property type="entry name" value="BCAT-like_N"/>
</dbReference>
<dbReference type="Gene3D" id="3.30.470.10">
    <property type="match status" value="1"/>
</dbReference>
<evidence type="ECO:0000313" key="22">
    <source>
        <dbReference type="EMBL" id="NYZ68895.1"/>
    </source>
</evidence>
<evidence type="ECO:0000256" key="8">
    <source>
        <dbReference type="ARBA" id="ARBA00022605"/>
    </source>
</evidence>
<keyword evidence="12 21" id="KW-0100">Branched-chain amino acid biosynthesis</keyword>
<dbReference type="GO" id="GO:0004084">
    <property type="term" value="F:branched-chain-amino-acid transaminase activity"/>
    <property type="evidence" value="ECO:0007669"/>
    <property type="project" value="UniProtKB-EC"/>
</dbReference>
<dbReference type="AlphaFoldDB" id="A0A853IIH0"/>
<dbReference type="InterPro" id="IPR050571">
    <property type="entry name" value="Class-IV_PLP-Dep_Aminotrnsfr"/>
</dbReference>
<evidence type="ECO:0000256" key="18">
    <source>
        <dbReference type="ARBA" id="ARBA00054027"/>
    </source>
</evidence>
<keyword evidence="23" id="KW-1185">Reference proteome</keyword>
<keyword evidence="9 21" id="KW-0808">Transferase</keyword>
<dbReference type="GO" id="GO:0009097">
    <property type="term" value="P:isoleucine biosynthetic process"/>
    <property type="evidence" value="ECO:0007669"/>
    <property type="project" value="UniProtKB-UniPathway"/>
</dbReference>
<evidence type="ECO:0000256" key="21">
    <source>
        <dbReference type="RuleBase" id="RU364094"/>
    </source>
</evidence>
<keyword evidence="8 21" id="KW-0028">Amino-acid biosynthesis</keyword>
<comment type="pathway">
    <text evidence="13">Cofactor biosynthesis; tetrahydrofolate biosynthesis; 4-aminobenzoate from chorismate: step 2/2.</text>
</comment>